<dbReference type="Proteomes" id="UP000645390">
    <property type="component" value="Unassembled WGS sequence"/>
</dbReference>
<sequence length="329" mass="37675">MRDLLYYPGFESKNEDWLKFALIYIDKLNPIVPVSGDNQKSPLYKKLTNETDLIHQYRPSFDDGYLSTLDAIDFTERIFRRPESFDMVFNHVNPLRQWQNKDNYTFELYEEKFSGEWRFFCLETGLAIESNRGIMLDESFGNFYMTILANTIGDASGKQIITDRSDLDRMGLLLKAKGPKIAKEIEMAHAIVEIKLPKLISQISIDDLIKLRNSTNFKTQQKAFHATLESFCAGVESGDTANSYIEKYDKASKDIFETIVSAGFDVATFALGTQIAFSNPEFSNTDVLKTFLLAGGVYIKSKMNLSKTWKNTADHRNSRKFLQNLSQID</sequence>
<accession>A0ABQ2BE51</accession>
<proteinExistence type="predicted"/>
<reference evidence="2" key="1">
    <citation type="journal article" date="2019" name="Int. J. Syst. Evol. Microbiol.">
        <title>The Global Catalogue of Microorganisms (GCM) 10K type strain sequencing project: providing services to taxonomists for standard genome sequencing and annotation.</title>
        <authorList>
            <consortium name="The Broad Institute Genomics Platform"/>
            <consortium name="The Broad Institute Genome Sequencing Center for Infectious Disease"/>
            <person name="Wu L."/>
            <person name="Ma J."/>
        </authorList>
    </citation>
    <scope>NUCLEOTIDE SEQUENCE [LARGE SCALE GENOMIC DNA]</scope>
    <source>
        <strain evidence="2">CCM 8939</strain>
    </source>
</reference>
<organism evidence="1 2">
    <name type="scientific">Pedobacter mendelii</name>
    <dbReference type="NCBI Taxonomy" id="1908240"/>
    <lineage>
        <taxon>Bacteria</taxon>
        <taxon>Pseudomonadati</taxon>
        <taxon>Bacteroidota</taxon>
        <taxon>Sphingobacteriia</taxon>
        <taxon>Sphingobacteriales</taxon>
        <taxon>Sphingobacteriaceae</taxon>
        <taxon>Pedobacter</taxon>
    </lineage>
</organism>
<protein>
    <submittedName>
        <fullName evidence="1">Uncharacterized protein</fullName>
    </submittedName>
</protein>
<dbReference type="RefSeq" id="WP_188412145.1">
    <property type="nucleotide sequence ID" value="NZ_BMDJ01000002.1"/>
</dbReference>
<evidence type="ECO:0000313" key="2">
    <source>
        <dbReference type="Proteomes" id="UP000645390"/>
    </source>
</evidence>
<dbReference type="EMBL" id="BMDJ01000002">
    <property type="protein sequence ID" value="GGI23878.1"/>
    <property type="molecule type" value="Genomic_DNA"/>
</dbReference>
<name>A0ABQ2BE51_9SPHI</name>
<keyword evidence="2" id="KW-1185">Reference proteome</keyword>
<evidence type="ECO:0000313" key="1">
    <source>
        <dbReference type="EMBL" id="GGI23878.1"/>
    </source>
</evidence>
<comment type="caution">
    <text evidence="1">The sequence shown here is derived from an EMBL/GenBank/DDBJ whole genome shotgun (WGS) entry which is preliminary data.</text>
</comment>
<gene>
    <name evidence="1" type="ORF">GCM10008119_09860</name>
</gene>